<keyword evidence="2" id="KW-1185">Reference proteome</keyword>
<name>A0A0C5VTS9_9GAMM</name>
<organism evidence="1 2">
    <name type="scientific">Gynuella sunshinyii YC6258</name>
    <dbReference type="NCBI Taxonomy" id="1445510"/>
    <lineage>
        <taxon>Bacteria</taxon>
        <taxon>Pseudomonadati</taxon>
        <taxon>Pseudomonadota</taxon>
        <taxon>Gammaproteobacteria</taxon>
        <taxon>Oceanospirillales</taxon>
        <taxon>Saccharospirillaceae</taxon>
        <taxon>Gynuella</taxon>
    </lineage>
</organism>
<proteinExistence type="predicted"/>
<evidence type="ECO:0000313" key="2">
    <source>
        <dbReference type="Proteomes" id="UP000032266"/>
    </source>
</evidence>
<dbReference type="AlphaFoldDB" id="A0A0C5VTS9"/>
<accession>A0A0C5VTS9</accession>
<dbReference type="HOGENOM" id="CLU_1675443_0_0_6"/>
<dbReference type="Proteomes" id="UP000032266">
    <property type="component" value="Chromosome"/>
</dbReference>
<dbReference type="STRING" id="1445510.YC6258_01676"/>
<dbReference type="EMBL" id="CP007142">
    <property type="protein sequence ID" value="AJQ93724.1"/>
    <property type="molecule type" value="Genomic_DNA"/>
</dbReference>
<evidence type="ECO:0000313" key="1">
    <source>
        <dbReference type="EMBL" id="AJQ93724.1"/>
    </source>
</evidence>
<dbReference type="KEGG" id="gsn:YC6258_01676"/>
<reference evidence="1 2" key="1">
    <citation type="submission" date="2014-01" db="EMBL/GenBank/DDBJ databases">
        <title>Full genme sequencing of cellulolytic bacterium Gynuella sunshinyii YC6258T gen. nov., sp. nov.</title>
        <authorList>
            <person name="Khan H."/>
            <person name="Chung E.J."/>
            <person name="Chung Y.R."/>
        </authorList>
    </citation>
    <scope>NUCLEOTIDE SEQUENCE [LARGE SCALE GENOMIC DNA]</scope>
    <source>
        <strain evidence="1 2">YC6258</strain>
    </source>
</reference>
<sequence>MEEKMPGTYKVTDNGKTLFVKWQGSLLDSRLLDLTTERYQDARLRNGMTEVIDTRSAMIERPADKPALVRAINQMATVYQEIRKQIKIARMLVVAPDQLMFEHVSEFRLLMARQSVDVILFSSSQSLSYFLPYSPVELEDIFVSLSMGNLANFRQQA</sequence>
<protein>
    <submittedName>
        <fullName evidence="1">Uncharacterized protein</fullName>
    </submittedName>
</protein>
<gene>
    <name evidence="1" type="ORF">YC6258_01676</name>
</gene>